<dbReference type="AlphaFoldDB" id="A0AAW0WZM8"/>
<name>A0AAW0WZM8_CHEQU</name>
<feature type="compositionally biased region" description="Polar residues" evidence="3">
    <location>
        <begin position="26"/>
        <end position="40"/>
    </location>
</feature>
<dbReference type="GO" id="GO:0000981">
    <property type="term" value="F:DNA-binding transcription factor activity, RNA polymerase II-specific"/>
    <property type="evidence" value="ECO:0007669"/>
    <property type="project" value="TreeGrafter"/>
</dbReference>
<dbReference type="PANTHER" id="PTHR12611:SF0">
    <property type="entry name" value="PURINE-RICH BINDING PROTEIN-ALPHA, ISOFORM B"/>
    <property type="match status" value="1"/>
</dbReference>
<dbReference type="Gene3D" id="3.30.2450.30">
    <property type="match status" value="1"/>
</dbReference>
<comment type="caution">
    <text evidence="4">The sequence shown here is derived from an EMBL/GenBank/DDBJ whole genome shotgun (WGS) entry which is preliminary data.</text>
</comment>
<dbReference type="FunFam" id="3.30.2450.30:FF:000001">
    <property type="entry name" value="Purine-rich element binding protein A"/>
    <property type="match status" value="1"/>
</dbReference>
<keyword evidence="2" id="KW-0238">DNA-binding</keyword>
<feature type="compositionally biased region" description="Low complexity" evidence="3">
    <location>
        <begin position="41"/>
        <end position="55"/>
    </location>
</feature>
<protein>
    <submittedName>
        <fullName evidence="4">Uncharacterized protein</fullName>
    </submittedName>
</protein>
<dbReference type="EMBL" id="JARKIK010000042">
    <property type="protein sequence ID" value="KAK8737561.1"/>
    <property type="molecule type" value="Genomic_DNA"/>
</dbReference>
<dbReference type="PANTHER" id="PTHR12611">
    <property type="entry name" value="PUR-TRANSCRIPTIONAL ACTIVATOR"/>
    <property type="match status" value="1"/>
</dbReference>
<dbReference type="Gene3D" id="3.10.450.700">
    <property type="match status" value="1"/>
</dbReference>
<evidence type="ECO:0000256" key="2">
    <source>
        <dbReference type="ARBA" id="ARBA00023125"/>
    </source>
</evidence>
<feature type="region of interest" description="Disordered" evidence="3">
    <location>
        <begin position="1"/>
        <end position="285"/>
    </location>
</feature>
<keyword evidence="5" id="KW-1185">Reference proteome</keyword>
<dbReference type="GO" id="GO:0005634">
    <property type="term" value="C:nucleus"/>
    <property type="evidence" value="ECO:0007669"/>
    <property type="project" value="TreeGrafter"/>
</dbReference>
<dbReference type="Pfam" id="PF04845">
    <property type="entry name" value="PurA"/>
    <property type="match status" value="1"/>
</dbReference>
<feature type="compositionally biased region" description="Polar residues" evidence="3">
    <location>
        <begin position="165"/>
        <end position="188"/>
    </location>
</feature>
<feature type="compositionally biased region" description="Low complexity" evidence="3">
    <location>
        <begin position="301"/>
        <end position="313"/>
    </location>
</feature>
<dbReference type="FunFam" id="3.10.450.700:FF:000004">
    <property type="entry name" value="Transcriptional activator protein Pur-alpha"/>
    <property type="match status" value="1"/>
</dbReference>
<dbReference type="GO" id="GO:0000977">
    <property type="term" value="F:RNA polymerase II transcription regulatory region sequence-specific DNA binding"/>
    <property type="evidence" value="ECO:0007669"/>
    <property type="project" value="InterPro"/>
</dbReference>
<organism evidence="4 5">
    <name type="scientific">Cherax quadricarinatus</name>
    <name type="common">Australian red claw crayfish</name>
    <dbReference type="NCBI Taxonomy" id="27406"/>
    <lineage>
        <taxon>Eukaryota</taxon>
        <taxon>Metazoa</taxon>
        <taxon>Ecdysozoa</taxon>
        <taxon>Arthropoda</taxon>
        <taxon>Crustacea</taxon>
        <taxon>Multicrustacea</taxon>
        <taxon>Malacostraca</taxon>
        <taxon>Eumalacostraca</taxon>
        <taxon>Eucarida</taxon>
        <taxon>Decapoda</taxon>
        <taxon>Pleocyemata</taxon>
        <taxon>Astacidea</taxon>
        <taxon>Parastacoidea</taxon>
        <taxon>Parastacidae</taxon>
        <taxon>Cherax</taxon>
    </lineage>
</organism>
<feature type="compositionally biased region" description="Low complexity" evidence="3">
    <location>
        <begin position="12"/>
        <end position="24"/>
    </location>
</feature>
<comment type="similarity">
    <text evidence="1">Belongs to the PUR DNA-binding protein family.</text>
</comment>
<accession>A0AAW0WZM8</accession>
<sequence length="639" mass="70424">MQDSRHATQEDTAAMTGAAATLTMEPETQAQAQLQSKSELSPTPVVTQPSPTQVSEETSVSSDVCSIHIKMATSLPPPPAEGETTGERQPPHPPQPLRLDLPSDPCSHVKMALTSPPPSPAPQAEGETTVEPQPLHPLPLQLDLPLHHTRTNGIEKVSPKEANDKSTPVTQPQPVSGQEPATQPQPESGQDLPGSSPIAGPQPSPSLSPAKQSPQDAPPRPPSHQNPRRAPHNPLPRPPGHGPQQMRHPPPQGSLMGRPVFHGTSLGQPMHQIPPMIPPPRHFPRVGHVPSFPSHMVVMPPQQVSSVPQQFPQRPLGPRPGPSRYQGAHEAQPSQEKSEASSQRFQHEAASGEDPGYKEEETAYQEGAAYQGEEASAYMGQVRPTRRQPGTLRISKWVNPIPPDPDDGQQQVGEQELATKMLQIQSKRFYIDVKQNRRGRFMKVAEIGADGRRNQVFLALSTAAEFRDHLSLFSDFYANLGPPNPDTLPEDGKLKSETMVKDNRRYYLDLKENSRGRFLRVSQTIARGGPRCQIAIPAQGMIEFRDALQELLDEFGTDDGGYKGELPEGRHMRVENKNFYFDIGQNNRGIYMRISEVKTNFRTAITIPEKSWSRFRDIFADYVDKMKDGGEKGPSESNK</sequence>
<dbReference type="Proteomes" id="UP001445076">
    <property type="component" value="Unassembled WGS sequence"/>
</dbReference>
<feature type="region of interest" description="Disordered" evidence="3">
    <location>
        <begin position="301"/>
        <end position="362"/>
    </location>
</feature>
<proteinExistence type="inferred from homology"/>
<evidence type="ECO:0000313" key="5">
    <source>
        <dbReference type="Proteomes" id="UP001445076"/>
    </source>
</evidence>
<feature type="compositionally biased region" description="Polar residues" evidence="3">
    <location>
        <begin position="332"/>
        <end position="344"/>
    </location>
</feature>
<evidence type="ECO:0000256" key="3">
    <source>
        <dbReference type="SAM" id="MobiDB-lite"/>
    </source>
</evidence>
<dbReference type="InterPro" id="IPR006628">
    <property type="entry name" value="PUR-bd_fam"/>
</dbReference>
<dbReference type="SMART" id="SM00712">
    <property type="entry name" value="PUR"/>
    <property type="match status" value="3"/>
</dbReference>
<reference evidence="4 5" key="1">
    <citation type="journal article" date="2024" name="BMC Genomics">
        <title>Genome assembly of redclaw crayfish (Cherax quadricarinatus) provides insights into its immune adaptation and hypoxia tolerance.</title>
        <authorList>
            <person name="Liu Z."/>
            <person name="Zheng J."/>
            <person name="Li H."/>
            <person name="Fang K."/>
            <person name="Wang S."/>
            <person name="He J."/>
            <person name="Zhou D."/>
            <person name="Weng S."/>
            <person name="Chi M."/>
            <person name="Gu Z."/>
            <person name="He J."/>
            <person name="Li F."/>
            <person name="Wang M."/>
        </authorList>
    </citation>
    <scope>NUCLEOTIDE SEQUENCE [LARGE SCALE GENOMIC DNA]</scope>
    <source>
        <strain evidence="4">ZL_2023a</strain>
    </source>
</reference>
<dbReference type="GO" id="GO:0032422">
    <property type="term" value="F:purine-rich negative regulatory element binding"/>
    <property type="evidence" value="ECO:0007669"/>
    <property type="project" value="InterPro"/>
</dbReference>
<gene>
    <name evidence="4" type="ORF">OTU49_004537</name>
</gene>
<evidence type="ECO:0000313" key="4">
    <source>
        <dbReference type="EMBL" id="KAK8737561.1"/>
    </source>
</evidence>
<evidence type="ECO:0000256" key="1">
    <source>
        <dbReference type="ARBA" id="ARBA00009251"/>
    </source>
</evidence>